<feature type="chain" id="PRO_5013735712" description="DUF4190 domain-containing protein" evidence="2">
    <location>
        <begin position="28"/>
        <end position="145"/>
    </location>
</feature>
<sequence>MSYSYLKYLSATICFFMLLGFSLPALADVCGPLVPSGCQSGGPTSCGLCQFFELASNIINFVVFCLTPPVAGLMIVISGLILIFGGSESARTYGKKMLTTTVVAIVIIYASWLLINTIFQLIGGANQGSWYQYQCSSAPSVNKTT</sequence>
<evidence type="ECO:0000256" key="1">
    <source>
        <dbReference type="SAM" id="Phobius"/>
    </source>
</evidence>
<keyword evidence="1" id="KW-0812">Transmembrane</keyword>
<protein>
    <recommendedName>
        <fullName evidence="5">DUF4190 domain-containing protein</fullName>
    </recommendedName>
</protein>
<evidence type="ECO:0000313" key="3">
    <source>
        <dbReference type="EMBL" id="PIQ74271.1"/>
    </source>
</evidence>
<dbReference type="InterPro" id="IPR043993">
    <property type="entry name" value="T4SS_pilin"/>
</dbReference>
<comment type="caution">
    <text evidence="3">The sequence shown here is derived from an EMBL/GenBank/DDBJ whole genome shotgun (WGS) entry which is preliminary data.</text>
</comment>
<dbReference type="Proteomes" id="UP000231550">
    <property type="component" value="Unassembled WGS sequence"/>
</dbReference>
<dbReference type="AlphaFoldDB" id="A0A2H0KQ31"/>
<dbReference type="EMBL" id="PCVN01000080">
    <property type="protein sequence ID" value="PIQ74271.1"/>
    <property type="molecule type" value="Genomic_DNA"/>
</dbReference>
<evidence type="ECO:0000256" key="2">
    <source>
        <dbReference type="SAM" id="SignalP"/>
    </source>
</evidence>
<gene>
    <name evidence="3" type="ORF">COV85_03115</name>
</gene>
<organism evidence="3 4">
    <name type="scientific">Candidatus Portnoybacteria bacterium CG11_big_fil_rev_8_21_14_0_20_44_10</name>
    <dbReference type="NCBI Taxonomy" id="1974818"/>
    <lineage>
        <taxon>Bacteria</taxon>
        <taxon>Candidatus Portnoyibacteriota</taxon>
    </lineage>
</organism>
<reference evidence="3 4" key="1">
    <citation type="submission" date="2017-09" db="EMBL/GenBank/DDBJ databases">
        <title>Depth-based differentiation of microbial function through sediment-hosted aquifers and enrichment of novel symbionts in the deep terrestrial subsurface.</title>
        <authorList>
            <person name="Probst A.J."/>
            <person name="Ladd B."/>
            <person name="Jarett J.K."/>
            <person name="Geller-Mcgrath D.E."/>
            <person name="Sieber C.M."/>
            <person name="Emerson J.B."/>
            <person name="Anantharaman K."/>
            <person name="Thomas B.C."/>
            <person name="Malmstrom R."/>
            <person name="Stieglmeier M."/>
            <person name="Klingl A."/>
            <person name="Woyke T."/>
            <person name="Ryan C.M."/>
            <person name="Banfield J.F."/>
        </authorList>
    </citation>
    <scope>NUCLEOTIDE SEQUENCE [LARGE SCALE GENOMIC DNA]</scope>
    <source>
        <strain evidence="3">CG11_big_fil_rev_8_21_14_0_20_44_10</strain>
    </source>
</reference>
<accession>A0A2H0KQ31</accession>
<evidence type="ECO:0008006" key="5">
    <source>
        <dbReference type="Google" id="ProtNLM"/>
    </source>
</evidence>
<keyword evidence="1" id="KW-1133">Transmembrane helix</keyword>
<name>A0A2H0KQ31_9BACT</name>
<feature type="signal peptide" evidence="2">
    <location>
        <begin position="1"/>
        <end position="27"/>
    </location>
</feature>
<evidence type="ECO:0000313" key="4">
    <source>
        <dbReference type="Proteomes" id="UP000231550"/>
    </source>
</evidence>
<dbReference type="Pfam" id="PF18895">
    <property type="entry name" value="T4SS_pilin"/>
    <property type="match status" value="1"/>
</dbReference>
<keyword evidence="2" id="KW-0732">Signal</keyword>
<proteinExistence type="predicted"/>
<keyword evidence="1" id="KW-0472">Membrane</keyword>
<feature type="transmembrane region" description="Helical" evidence="1">
    <location>
        <begin position="97"/>
        <end position="122"/>
    </location>
</feature>
<feature type="transmembrane region" description="Helical" evidence="1">
    <location>
        <begin position="58"/>
        <end position="85"/>
    </location>
</feature>